<dbReference type="GO" id="GO:0004518">
    <property type="term" value="F:nuclease activity"/>
    <property type="evidence" value="ECO:0007669"/>
    <property type="project" value="InterPro"/>
</dbReference>
<feature type="compositionally biased region" description="Acidic residues" evidence="2">
    <location>
        <begin position="502"/>
        <end position="511"/>
    </location>
</feature>
<evidence type="ECO:0000259" key="3">
    <source>
        <dbReference type="Pfam" id="PF00752"/>
    </source>
</evidence>
<dbReference type="AlphaFoldDB" id="A0AAW0X0U1"/>
<dbReference type="PANTHER" id="PTHR15665">
    <property type="entry name" value="ASTEROID PROTEIN"/>
    <property type="match status" value="1"/>
</dbReference>
<evidence type="ECO:0000256" key="1">
    <source>
        <dbReference type="ARBA" id="ARBA00007398"/>
    </source>
</evidence>
<protein>
    <recommendedName>
        <fullName evidence="7">Protein asteroid</fullName>
    </recommendedName>
</protein>
<dbReference type="InterPro" id="IPR006085">
    <property type="entry name" value="XPG_DNA_repair_N"/>
</dbReference>
<evidence type="ECO:0008006" key="7">
    <source>
        <dbReference type="Google" id="ProtNLM"/>
    </source>
</evidence>
<evidence type="ECO:0000256" key="2">
    <source>
        <dbReference type="SAM" id="MobiDB-lite"/>
    </source>
</evidence>
<dbReference type="EMBL" id="JARKIK010000040">
    <property type="protein sequence ID" value="KAK8738150.1"/>
    <property type="molecule type" value="Genomic_DNA"/>
</dbReference>
<evidence type="ECO:0000259" key="4">
    <source>
        <dbReference type="Pfam" id="PF00867"/>
    </source>
</evidence>
<accession>A0AAW0X0U1</accession>
<evidence type="ECO:0000313" key="5">
    <source>
        <dbReference type="EMBL" id="KAK8738150.1"/>
    </source>
</evidence>
<reference evidence="5 6" key="1">
    <citation type="journal article" date="2024" name="BMC Genomics">
        <title>Genome assembly of redclaw crayfish (Cherax quadricarinatus) provides insights into its immune adaptation and hypoxia tolerance.</title>
        <authorList>
            <person name="Liu Z."/>
            <person name="Zheng J."/>
            <person name="Li H."/>
            <person name="Fang K."/>
            <person name="Wang S."/>
            <person name="He J."/>
            <person name="Zhou D."/>
            <person name="Weng S."/>
            <person name="Chi M."/>
            <person name="Gu Z."/>
            <person name="He J."/>
            <person name="Li F."/>
            <person name="Wang M."/>
        </authorList>
    </citation>
    <scope>NUCLEOTIDE SEQUENCE [LARGE SCALE GENOMIC DNA]</scope>
    <source>
        <strain evidence="5">ZL_2023a</strain>
    </source>
</reference>
<feature type="region of interest" description="Disordered" evidence="2">
    <location>
        <begin position="887"/>
        <end position="957"/>
    </location>
</feature>
<dbReference type="InterPro" id="IPR026832">
    <property type="entry name" value="Asteroid"/>
</dbReference>
<feature type="domain" description="XPG-I" evidence="4">
    <location>
        <begin position="134"/>
        <end position="230"/>
    </location>
</feature>
<dbReference type="InterPro" id="IPR029060">
    <property type="entry name" value="PIN-like_dom_sf"/>
</dbReference>
<organism evidence="5 6">
    <name type="scientific">Cherax quadricarinatus</name>
    <name type="common">Australian red claw crayfish</name>
    <dbReference type="NCBI Taxonomy" id="27406"/>
    <lineage>
        <taxon>Eukaryota</taxon>
        <taxon>Metazoa</taxon>
        <taxon>Ecdysozoa</taxon>
        <taxon>Arthropoda</taxon>
        <taxon>Crustacea</taxon>
        <taxon>Multicrustacea</taxon>
        <taxon>Malacostraca</taxon>
        <taxon>Eumalacostraca</taxon>
        <taxon>Eucarida</taxon>
        <taxon>Decapoda</taxon>
        <taxon>Pleocyemata</taxon>
        <taxon>Astacidea</taxon>
        <taxon>Parastacoidea</taxon>
        <taxon>Parastacidae</taxon>
        <taxon>Cherax</taxon>
    </lineage>
</organism>
<evidence type="ECO:0000313" key="6">
    <source>
        <dbReference type="Proteomes" id="UP001445076"/>
    </source>
</evidence>
<dbReference type="Pfam" id="PF00867">
    <property type="entry name" value="XPG_I"/>
    <property type="match status" value="1"/>
</dbReference>
<dbReference type="Gene3D" id="3.40.50.1010">
    <property type="entry name" value="5'-nuclease"/>
    <property type="match status" value="1"/>
</dbReference>
<feature type="compositionally biased region" description="Basic residues" evidence="2">
    <location>
        <begin position="917"/>
        <end position="928"/>
    </location>
</feature>
<comment type="similarity">
    <text evidence="1">Belongs to the asteroid family.</text>
</comment>
<feature type="domain" description="XPG N-terminal" evidence="3">
    <location>
        <begin position="1"/>
        <end position="99"/>
    </location>
</feature>
<feature type="compositionally biased region" description="Acidic residues" evidence="2">
    <location>
        <begin position="941"/>
        <end position="956"/>
    </location>
</feature>
<dbReference type="SUPFAM" id="SSF88723">
    <property type="entry name" value="PIN domain-like"/>
    <property type="match status" value="1"/>
</dbReference>
<proteinExistence type="inferred from homology"/>
<feature type="compositionally biased region" description="Basic and acidic residues" evidence="2">
    <location>
        <begin position="895"/>
        <end position="916"/>
    </location>
</feature>
<dbReference type="Pfam" id="PF00752">
    <property type="entry name" value="XPG_N"/>
    <property type="match status" value="1"/>
</dbReference>
<name>A0AAW0X0U1_CHEQU</name>
<feature type="region of interest" description="Disordered" evidence="2">
    <location>
        <begin position="482"/>
        <end position="519"/>
    </location>
</feature>
<dbReference type="PANTHER" id="PTHR15665:SF1">
    <property type="entry name" value="PROTEIN ASTEROID HOMOLOG 1"/>
    <property type="match status" value="1"/>
</dbReference>
<keyword evidence="6" id="KW-1185">Reference proteome</keyword>
<dbReference type="Proteomes" id="UP001445076">
    <property type="component" value="Unassembled WGS sequence"/>
</dbReference>
<sequence>MGVRGLSTYIRENLRDTLEKRKLHNCNIIIDGNNLARILYYECTGINAAFGGDYDKYASFVEKHFESFQSCKVHPIVIMDGGKPLNKKKLKTTRERIQDQINMCSRVDPKNQYKFKIFPCMGRQVFVTTLQKMGITVLQTDFEADEEIARLSKILGYTVLSNDSDFFMYGVPTVLLDSIIRCKIHIGKAKPPREPFQYIACYHFNVDKFCKVTGMDRAHLPLLATLLGNDYIPKGRFSQFYTHLAKERQNSRGRNRQADIKNVITWIVKMNGKSMKYIINNVAKICCKKVSKHRILWSVNQYSEMKTNLLNILRAEGLGKSRTSLHSDGSQVEKCEPEDNTLIKNSEVETALSCKNGKKLPAWFTEAYRRHRIPHEVADILTHNYFISPPQVEENLLDCSYLVVEPIVRSVYFLLWKGVTSQKHLINCHNESSFQDVEVGSHSESVENYNQYTSNVMYDSDVVVEEEEEYSDVAYNFEEIDSSTTVSEEMEEESWKLVRDSEVEEAEESSEEGMGRNDNWGLDQAVYEKEYLNIEKDINYELTEGEQKEAEPSEEGLGKDDNWGLDKVVYDKEYLNTKKVYNELTEREKKCELIGDAKSQVYSLQWYLRKNNSIWVKKLKFLANEKASDFPSLDEVASMSLADKKKVFYSVLDTKNELEKYDLPADLELIFAFIIYWFRNSKLPLRDCHALCVMLCIFMYYIIDGKIGRVRTWKGFEDVEKCKSKISSLQKDASYCSPDVGVRNLLANTSKEECLVAAFNLFNFHHQKQRCSRDYCRKTVHAFSEYQACIYFLQLLNSLLCSPFPMLSVECLWGGTFCYNIFLYLKRKSNPIIQIAEMLGRKTCLEQLFLKLLRILADALSLKKSVYMLKNFKLYVKKNEKNIKMNETVQNSKSNEQEDKHEQNMHDKWMLRETKLKAKKKKGKRKNVNRGQLGKVRVQSDNEEESGKEEENDDGDNFYLLENRFAMLVIEKESASVE</sequence>
<dbReference type="InterPro" id="IPR006086">
    <property type="entry name" value="XPG-I_dom"/>
</dbReference>
<gene>
    <name evidence="5" type="ORF">OTU49_004070</name>
</gene>
<comment type="caution">
    <text evidence="5">The sequence shown here is derived from an EMBL/GenBank/DDBJ whole genome shotgun (WGS) entry which is preliminary data.</text>
</comment>